<evidence type="ECO:0000256" key="6">
    <source>
        <dbReference type="ARBA" id="ARBA00022741"/>
    </source>
</evidence>
<comment type="catalytic activity">
    <reaction evidence="10">
        <text>L-seryl-[protein] + ATP = O-phospho-L-seryl-[protein] + ADP + H(+)</text>
        <dbReference type="Rhea" id="RHEA:17989"/>
        <dbReference type="Rhea" id="RHEA-COMP:9863"/>
        <dbReference type="Rhea" id="RHEA-COMP:11604"/>
        <dbReference type="ChEBI" id="CHEBI:15378"/>
        <dbReference type="ChEBI" id="CHEBI:29999"/>
        <dbReference type="ChEBI" id="CHEBI:30616"/>
        <dbReference type="ChEBI" id="CHEBI:83421"/>
        <dbReference type="ChEBI" id="CHEBI:456216"/>
        <dbReference type="EC" id="2.7.11.1"/>
    </reaction>
</comment>
<evidence type="ECO:0000259" key="13">
    <source>
        <dbReference type="PROSITE" id="PS51424"/>
    </source>
</evidence>
<comment type="catalytic activity">
    <reaction evidence="9">
        <text>L-threonyl-[protein] + ATP = O-phospho-L-threonyl-[protein] + ADP + H(+)</text>
        <dbReference type="Rhea" id="RHEA:46608"/>
        <dbReference type="Rhea" id="RHEA-COMP:11060"/>
        <dbReference type="Rhea" id="RHEA-COMP:11605"/>
        <dbReference type="ChEBI" id="CHEBI:15378"/>
        <dbReference type="ChEBI" id="CHEBI:30013"/>
        <dbReference type="ChEBI" id="CHEBI:30616"/>
        <dbReference type="ChEBI" id="CHEBI:61977"/>
        <dbReference type="ChEBI" id="CHEBI:456216"/>
        <dbReference type="EC" id="2.7.11.1"/>
    </reaction>
</comment>
<dbReference type="InterPro" id="IPR032171">
    <property type="entry name" value="COR-A"/>
</dbReference>
<evidence type="ECO:0000256" key="1">
    <source>
        <dbReference type="ARBA" id="ARBA00012513"/>
    </source>
</evidence>
<dbReference type="EMBL" id="JARBDR010000921">
    <property type="protein sequence ID" value="KAJ8299617.1"/>
    <property type="molecule type" value="Genomic_DNA"/>
</dbReference>
<feature type="domain" description="Roc" evidence="13">
    <location>
        <begin position="583"/>
        <end position="761"/>
    </location>
</feature>
<keyword evidence="5" id="KW-0677">Repeat</keyword>
<sequence length="1135" mass="130255">MIKKARFQRDPQVHYVETGNKSFLKFLDMHSSAAQQHKCFKICPCLFSFKSSLLYYNITDPFTKSPRKTMPESPKPNSGKKQSPSPIRRGGSGKSASPKKSPSPVRYKKGESPNRRSKSPPKSGKGRESKSPSTPKSGRERGRSGSTKKKKEVRVKSPDTTEDGLKIVKKRREGLTIIPVTLLGEKDIGELYLSGNNLTSLPPTIMRWTSLRKLDLSKNGIQCKGPNDFYGLPQEMGTLNNLEDLNISECNLMYIPPVIWQLTHLKFLDVSRNKFNILLPEIGNLTSLQKLNLKHTNICSLPPEIAYCQELEEILLWGNTIESLPETLTEMLKLKTLALNYQSFCGVIDEHTETMYRKGQIITQHIPGVVFELPCMETLDLENTKINNLPDTYNLNLKDLILRKNFLDSLPSSVYNLNHLTLIDLSYNLVKKLPEEIGRVVSLEKLRLDNNQLTTLPDNIGLLHNLEELDLASNQIQSLPQTINGLKSLKYLILEKNQLTELPDEICELLELETLDITENKIHTLPMKLHQLVKLRDSHGYRNLRRHGLWLYKNPLVQPPPNVWRTDKPEKIFDYLKKLAIIKTENLQRQKILVLGETQCGKTSFVRGLVHHKSILTKAKTDKTAFVEQTLWRTENAVELIINDFGGDPSYTIGYPLFLDNKAMVLVVYDHSTYSTETHKSAIGQWIELLNQYTPGAVIKLVGTKTDLCEEETIDETTQLVKDLTEKQLENYKNKLLKEQKSLETEIAHVRSQVSSDGNQDYLQHLELQKENLENLIKHPLKMLPDVATISSIDGLPGVSDLINSIELMAIDTTLFPHAQRCIPSHWNNLRAELKRQEGYYLKLEEVKEIAKKFDIHDQELEDCIHYLHDVGEVLWFHNLIGLALILFHKPRLLVELITALYRHDFNSFLNFEKNKVFMSKGNLSPKDFSEAVEIFQKNGQISRPMLNCFWFYQNLSYDKLNELLDLMPMFDVCYTVPEPEIPKGKIHTKPLMVLPWYNQEYSGTDLTEIWEDNKDKSEYTVSLSYNFPLGLPSGVFERISATMQDIILERIDWKDAVYATTDFEKLLIKRSHDNELDLDTLTLTVKADDLSNIECLIKEATLIISKVLVRTNGLIWRIRADKNLWKNNSICFHP</sequence>
<comment type="caution">
    <text evidence="14">The sequence shown here is derived from an EMBL/GenBank/DDBJ whole genome shotgun (WGS) entry which is preliminary data.</text>
</comment>
<name>A0ABQ9E2V5_TEGGR</name>
<keyword evidence="11" id="KW-0175">Coiled coil</keyword>
<evidence type="ECO:0000256" key="7">
    <source>
        <dbReference type="ARBA" id="ARBA00022777"/>
    </source>
</evidence>
<dbReference type="Gene3D" id="3.40.50.300">
    <property type="entry name" value="P-loop containing nucleotide triphosphate hydrolases"/>
    <property type="match status" value="1"/>
</dbReference>
<gene>
    <name evidence="14" type="ORF">KUTeg_023677</name>
</gene>
<evidence type="ECO:0000256" key="5">
    <source>
        <dbReference type="ARBA" id="ARBA00022737"/>
    </source>
</evidence>
<protein>
    <recommendedName>
        <fullName evidence="1">non-specific serine/threonine protein kinase</fullName>
        <ecNumber evidence="1">2.7.11.1</ecNumber>
    </recommendedName>
</protein>
<dbReference type="PROSITE" id="PS51450">
    <property type="entry name" value="LRR"/>
    <property type="match status" value="3"/>
</dbReference>
<dbReference type="InterPro" id="IPR036388">
    <property type="entry name" value="WH-like_DNA-bd_sf"/>
</dbReference>
<dbReference type="PANTHER" id="PTHR48051:SF1">
    <property type="entry name" value="RAS SUPPRESSOR PROTEIN 1"/>
    <property type="match status" value="1"/>
</dbReference>
<proteinExistence type="predicted"/>
<keyword evidence="2" id="KW-0723">Serine/threonine-protein kinase</keyword>
<dbReference type="PANTHER" id="PTHR48051">
    <property type="match status" value="1"/>
</dbReference>
<evidence type="ECO:0000256" key="4">
    <source>
        <dbReference type="ARBA" id="ARBA00022679"/>
    </source>
</evidence>
<dbReference type="Gene3D" id="3.80.10.10">
    <property type="entry name" value="Ribonuclease Inhibitor"/>
    <property type="match status" value="2"/>
</dbReference>
<dbReference type="Gene3D" id="1.10.10.10">
    <property type="entry name" value="Winged helix-like DNA-binding domain superfamily/Winged helix DNA-binding domain"/>
    <property type="match status" value="1"/>
</dbReference>
<evidence type="ECO:0000256" key="9">
    <source>
        <dbReference type="ARBA" id="ARBA00047899"/>
    </source>
</evidence>
<dbReference type="SMART" id="SM00369">
    <property type="entry name" value="LRR_TYP"/>
    <property type="match status" value="11"/>
</dbReference>
<dbReference type="EC" id="2.7.11.1" evidence="1"/>
<accession>A0ABQ9E2V5</accession>
<evidence type="ECO:0000256" key="10">
    <source>
        <dbReference type="ARBA" id="ARBA00048679"/>
    </source>
</evidence>
<feature type="region of interest" description="Disordered" evidence="12">
    <location>
        <begin position="61"/>
        <end position="160"/>
    </location>
</feature>
<feature type="compositionally biased region" description="Low complexity" evidence="12">
    <location>
        <begin position="94"/>
        <end position="104"/>
    </location>
</feature>
<evidence type="ECO:0000256" key="2">
    <source>
        <dbReference type="ARBA" id="ARBA00022527"/>
    </source>
</evidence>
<feature type="coiled-coil region" evidence="11">
    <location>
        <begin position="722"/>
        <end position="753"/>
    </location>
</feature>
<evidence type="ECO:0000256" key="11">
    <source>
        <dbReference type="SAM" id="Coils"/>
    </source>
</evidence>
<keyword evidence="6" id="KW-0547">Nucleotide-binding</keyword>
<keyword evidence="7" id="KW-0418">Kinase</keyword>
<dbReference type="SUPFAM" id="SSF52058">
    <property type="entry name" value="L domain-like"/>
    <property type="match status" value="2"/>
</dbReference>
<dbReference type="InterPro" id="IPR020859">
    <property type="entry name" value="ROC"/>
</dbReference>
<dbReference type="InterPro" id="IPR050216">
    <property type="entry name" value="LRR_domain-containing"/>
</dbReference>
<evidence type="ECO:0000256" key="3">
    <source>
        <dbReference type="ARBA" id="ARBA00022614"/>
    </source>
</evidence>
<evidence type="ECO:0000313" key="15">
    <source>
        <dbReference type="Proteomes" id="UP001217089"/>
    </source>
</evidence>
<reference evidence="14 15" key="1">
    <citation type="submission" date="2022-12" db="EMBL/GenBank/DDBJ databases">
        <title>Chromosome-level genome of Tegillarca granosa.</title>
        <authorList>
            <person name="Kim J."/>
        </authorList>
    </citation>
    <scope>NUCLEOTIDE SEQUENCE [LARGE SCALE GENOMIC DNA]</scope>
    <source>
        <strain evidence="14">Teg-2019</strain>
        <tissue evidence="14">Adductor muscle</tissue>
    </source>
</reference>
<keyword evidence="4" id="KW-0808">Transferase</keyword>
<evidence type="ECO:0000256" key="12">
    <source>
        <dbReference type="SAM" id="MobiDB-lite"/>
    </source>
</evidence>
<dbReference type="InterPro" id="IPR032675">
    <property type="entry name" value="LRR_dom_sf"/>
</dbReference>
<evidence type="ECO:0000313" key="14">
    <source>
        <dbReference type="EMBL" id="KAJ8299617.1"/>
    </source>
</evidence>
<organism evidence="14 15">
    <name type="scientific">Tegillarca granosa</name>
    <name type="common">Malaysian cockle</name>
    <name type="synonym">Anadara granosa</name>
    <dbReference type="NCBI Taxonomy" id="220873"/>
    <lineage>
        <taxon>Eukaryota</taxon>
        <taxon>Metazoa</taxon>
        <taxon>Spiralia</taxon>
        <taxon>Lophotrochozoa</taxon>
        <taxon>Mollusca</taxon>
        <taxon>Bivalvia</taxon>
        <taxon>Autobranchia</taxon>
        <taxon>Pteriomorphia</taxon>
        <taxon>Arcoida</taxon>
        <taxon>Arcoidea</taxon>
        <taxon>Arcidae</taxon>
        <taxon>Tegillarca</taxon>
    </lineage>
</organism>
<dbReference type="Pfam" id="PF13855">
    <property type="entry name" value="LRR_8"/>
    <property type="match status" value="2"/>
</dbReference>
<dbReference type="InterPro" id="IPR003591">
    <property type="entry name" value="Leu-rich_rpt_typical-subtyp"/>
</dbReference>
<dbReference type="PROSITE" id="PS51424">
    <property type="entry name" value="ROC"/>
    <property type="match status" value="1"/>
</dbReference>
<dbReference type="SUPFAM" id="SSF52540">
    <property type="entry name" value="P-loop containing nucleoside triphosphate hydrolases"/>
    <property type="match status" value="1"/>
</dbReference>
<dbReference type="InterPro" id="IPR001611">
    <property type="entry name" value="Leu-rich_rpt"/>
</dbReference>
<dbReference type="SMART" id="SM00364">
    <property type="entry name" value="LRR_BAC"/>
    <property type="match status" value="8"/>
</dbReference>
<keyword evidence="3" id="KW-0433">Leucine-rich repeat</keyword>
<dbReference type="InterPro" id="IPR027417">
    <property type="entry name" value="P-loop_NTPase"/>
</dbReference>
<keyword evidence="8" id="KW-0067">ATP-binding</keyword>
<feature type="compositionally biased region" description="Polar residues" evidence="12">
    <location>
        <begin position="75"/>
        <end position="85"/>
    </location>
</feature>
<evidence type="ECO:0000256" key="8">
    <source>
        <dbReference type="ARBA" id="ARBA00022840"/>
    </source>
</evidence>
<keyword evidence="15" id="KW-1185">Reference proteome</keyword>
<dbReference type="Pfam" id="PF08477">
    <property type="entry name" value="Roc"/>
    <property type="match status" value="1"/>
</dbReference>
<dbReference type="Proteomes" id="UP001217089">
    <property type="component" value="Unassembled WGS sequence"/>
</dbReference>
<dbReference type="Pfam" id="PF16095">
    <property type="entry name" value="COR-A"/>
    <property type="match status" value="1"/>
</dbReference>